<accession>A0A162I6W1</accession>
<dbReference type="OrthoDB" id="4925734at2759"/>
<dbReference type="SUPFAM" id="SSF56399">
    <property type="entry name" value="ADP-ribosylation"/>
    <property type="match status" value="1"/>
</dbReference>
<comment type="caution">
    <text evidence="2">The sequence shown here is derived from an EMBL/GenBank/DDBJ whole genome shotgun (WGS) entry which is preliminary data.</text>
</comment>
<evidence type="ECO:0000259" key="1">
    <source>
        <dbReference type="Pfam" id="PF22596"/>
    </source>
</evidence>
<dbReference type="EMBL" id="AZGY01000025">
    <property type="protein sequence ID" value="KZZ89413.1"/>
    <property type="molecule type" value="Genomic_DNA"/>
</dbReference>
<reference evidence="2 3" key="1">
    <citation type="journal article" date="2016" name="Genome Biol. Evol.">
        <title>Divergent and convergent evolution of fungal pathogenicity.</title>
        <authorList>
            <person name="Shang Y."/>
            <person name="Xiao G."/>
            <person name="Zheng P."/>
            <person name="Cen K."/>
            <person name="Zhan S."/>
            <person name="Wang C."/>
        </authorList>
    </citation>
    <scope>NUCLEOTIDE SEQUENCE [LARGE SCALE GENOMIC DNA]</scope>
    <source>
        <strain evidence="2 3">RCEF 2490</strain>
    </source>
</reference>
<feature type="domain" description="Pierisin-like" evidence="1">
    <location>
        <begin position="136"/>
        <end position="262"/>
    </location>
</feature>
<protein>
    <submittedName>
        <fullName evidence="2">Bordetella pertussis toxin A</fullName>
    </submittedName>
</protein>
<evidence type="ECO:0000313" key="3">
    <source>
        <dbReference type="Proteomes" id="UP000078544"/>
    </source>
</evidence>
<gene>
    <name evidence="2" type="ORF">AAL_07712</name>
</gene>
<organism evidence="2 3">
    <name type="scientific">Moelleriella libera RCEF 2490</name>
    <dbReference type="NCBI Taxonomy" id="1081109"/>
    <lineage>
        <taxon>Eukaryota</taxon>
        <taxon>Fungi</taxon>
        <taxon>Dikarya</taxon>
        <taxon>Ascomycota</taxon>
        <taxon>Pezizomycotina</taxon>
        <taxon>Sordariomycetes</taxon>
        <taxon>Hypocreomycetidae</taxon>
        <taxon>Hypocreales</taxon>
        <taxon>Clavicipitaceae</taxon>
        <taxon>Moelleriella</taxon>
    </lineage>
</organism>
<dbReference type="Gene3D" id="3.90.210.10">
    <property type="entry name" value="Heat-Labile Enterotoxin, subunit A"/>
    <property type="match status" value="1"/>
</dbReference>
<proteinExistence type="predicted"/>
<sequence>MASSSSNAVLDDDAIYKDALLTPCLPSVCHPLYPGFEPEGNEAMQLKGPLLLWMSLSWAAVTGARVNAPSQSRVGRGSTTETSPVIWSGKGLNRRGRLLSGGIDRRTKRAVEPHVMTAADVAATRAAARSKQGVFYRGDSRPPEEVFEHGFEPMGTDADLSRHLSFSGNSRYVSLTRSRATAAAYAFGRTGGKTTVGYLYRLAPNDIGDGYWIPGMLKGAEVDFNQEFAVIGAVRRESIQGVYILQKEGDRVRKTWRPNPHFAYQKYLCSLSRKKKKRGTPPLLLLARAPATANCISDPLSTEEMQPQSLPTAEQEEFVEKAAAKGSSTADVAAAPAAEELAAIDRSAAEEFSSLMVRYGFSVEIPHDSPMELSKLRSQFKDYRQLNPARGASSKPPPSKMPGRVAVAALTVTSLPLYLTSVYDSFQSDFSALQKAAVVTSIVPVVGCSVKFVADGSVGPVPVASTAICFVGDALLFTPLAPVGLVLHIFSIIVDGWEKSTLSYVQGQRDIKWEQSLSKILGFISSDEWRANLRRRYTTEVAAILFAQSELNARLDSATRKLETSGGGGGGSMEDDMERRKMMSDIEAQKAAALRQTCAQLREKQRFFAEDIPGIIADWIQDEGEASYTQFVREYNNIMVGQWKAGHGAAVAGDSLKPRLKADRLRLRIEYFERVDWFIEKLQADAGPKINREQIMDLVRVSSKGQIPSDRGLCAGLPREPAPIPRPAPPAKPRILPPPLRFPRQCFFDQDCRDAGLQDHKCDGFGRCRVIYRKR</sequence>
<dbReference type="Proteomes" id="UP000078544">
    <property type="component" value="Unassembled WGS sequence"/>
</dbReference>
<dbReference type="InterPro" id="IPR054695">
    <property type="entry name" value="Pierisin-like_dom"/>
</dbReference>
<name>A0A162I6W1_9HYPO</name>
<dbReference type="Pfam" id="PF22596">
    <property type="entry name" value="Scabin-like"/>
    <property type="match status" value="1"/>
</dbReference>
<evidence type="ECO:0000313" key="2">
    <source>
        <dbReference type="EMBL" id="KZZ89413.1"/>
    </source>
</evidence>
<keyword evidence="3" id="KW-1185">Reference proteome</keyword>
<dbReference type="AlphaFoldDB" id="A0A162I6W1"/>